<dbReference type="RefSeq" id="WP_058491412.1">
    <property type="nucleotide sequence ID" value="NZ_LOCK01000028.1"/>
</dbReference>
<feature type="domain" description="Amine oxidase" evidence="2">
    <location>
        <begin position="12"/>
        <end position="253"/>
    </location>
</feature>
<evidence type="ECO:0000313" key="4">
    <source>
        <dbReference type="Proteomes" id="UP000054623"/>
    </source>
</evidence>
<dbReference type="PANTHER" id="PTHR43563">
    <property type="entry name" value="AMINE OXIDASE"/>
    <property type="match status" value="1"/>
</dbReference>
<evidence type="ECO:0000313" key="3">
    <source>
        <dbReference type="EMBL" id="KTE91112.1"/>
    </source>
</evidence>
<accession>A0A0W1JIW6</accession>
<dbReference type="OrthoDB" id="9776839at2"/>
<dbReference type="InterPro" id="IPR036188">
    <property type="entry name" value="FAD/NAD-bd_sf"/>
</dbReference>
<sequence length="382" mass="43007">MYHETIVVGGGMAGMSCALKLCEAGRDFLLITDVLGGRVCYDKQNDMNFGAVFYMENYHNARKILTEGPRLTTKLGKLMLHTTQTKFFKGNSLTMVLSLPQLLRFQRFMKSFMPLYATYKKDCETMSCEEAFRKTPEISQYYRMPASQLIKDLKIDKICDNFVSKFAYACSGASFHKMNALDFLNISQGVCIPIYGFSFDSKGFMKRLGGKIELDKVVKVVKNDPEDKALYTVETESGKGFTCTNLVLATTAVTTQKLLDIKEIRQPTRLCSYLVNGVLKPKYQTCNDHYFSSAFDIIAIGKRSDGKFNVFSRAEINLGDFFTTYNVVKMVNWPEALFVYGDIILSQNYDKNLYLAGDHNGLGMEPAAISGIYAANRILAKV</sequence>
<dbReference type="AlphaFoldDB" id="A0A0W1JIW6"/>
<name>A0A0W1JIW6_DESHA</name>
<dbReference type="SUPFAM" id="SSF51905">
    <property type="entry name" value="FAD/NAD(P)-binding domain"/>
    <property type="match status" value="1"/>
</dbReference>
<dbReference type="EMBL" id="LOCK01000028">
    <property type="protein sequence ID" value="KTE91112.1"/>
    <property type="molecule type" value="Genomic_DNA"/>
</dbReference>
<protein>
    <recommendedName>
        <fullName evidence="2">Amine oxidase domain-containing protein</fullName>
    </recommendedName>
</protein>
<evidence type="ECO:0000256" key="1">
    <source>
        <dbReference type="ARBA" id="ARBA00005995"/>
    </source>
</evidence>
<comment type="similarity">
    <text evidence="1">Belongs to the flavin monoamine oxidase family.</text>
</comment>
<dbReference type="Gene3D" id="3.50.50.60">
    <property type="entry name" value="FAD/NAD(P)-binding domain"/>
    <property type="match status" value="1"/>
</dbReference>
<dbReference type="Proteomes" id="UP000054623">
    <property type="component" value="Unassembled WGS sequence"/>
</dbReference>
<dbReference type="InterPro" id="IPR002937">
    <property type="entry name" value="Amino_oxidase"/>
</dbReference>
<dbReference type="Gene3D" id="1.10.405.10">
    <property type="entry name" value="Guanine Nucleotide Dissociation Inhibitor, domain 1"/>
    <property type="match status" value="1"/>
</dbReference>
<proteinExistence type="inferred from homology"/>
<evidence type="ECO:0000259" key="2">
    <source>
        <dbReference type="Pfam" id="PF01593"/>
    </source>
</evidence>
<comment type="caution">
    <text evidence="3">The sequence shown here is derived from an EMBL/GenBank/DDBJ whole genome shotgun (WGS) entry which is preliminary data.</text>
</comment>
<dbReference type="GO" id="GO:0016491">
    <property type="term" value="F:oxidoreductase activity"/>
    <property type="evidence" value="ECO:0007669"/>
    <property type="project" value="InterPro"/>
</dbReference>
<dbReference type="InterPro" id="IPR050703">
    <property type="entry name" value="Flavin_MAO"/>
</dbReference>
<reference evidence="3 4" key="1">
    <citation type="submission" date="2015-12" db="EMBL/GenBank/DDBJ databases">
        <title>Draft Genome Sequence of Desulfitobacterium hafniense Strain DH, a Sulfate-reducing Bacterium Isolated from Paddy Soils.</title>
        <authorList>
            <person name="Bao P."/>
            <person name="Zhang X."/>
            <person name="Li G."/>
        </authorList>
    </citation>
    <scope>NUCLEOTIDE SEQUENCE [LARGE SCALE GENOMIC DNA]</scope>
    <source>
        <strain evidence="3 4">DH</strain>
    </source>
</reference>
<dbReference type="Pfam" id="PF01593">
    <property type="entry name" value="Amino_oxidase"/>
    <property type="match status" value="1"/>
</dbReference>
<organism evidence="3 4">
    <name type="scientific">Desulfitobacterium hafniense</name>
    <name type="common">Desulfitobacterium frappieri</name>
    <dbReference type="NCBI Taxonomy" id="49338"/>
    <lineage>
        <taxon>Bacteria</taxon>
        <taxon>Bacillati</taxon>
        <taxon>Bacillota</taxon>
        <taxon>Clostridia</taxon>
        <taxon>Eubacteriales</taxon>
        <taxon>Desulfitobacteriaceae</taxon>
        <taxon>Desulfitobacterium</taxon>
    </lineage>
</organism>
<dbReference type="PANTHER" id="PTHR43563:SF1">
    <property type="entry name" value="AMINE OXIDASE [FLAVIN-CONTAINING] B"/>
    <property type="match status" value="1"/>
</dbReference>
<dbReference type="Gene3D" id="3.90.660.10">
    <property type="match status" value="1"/>
</dbReference>
<gene>
    <name evidence="3" type="ORF">AT727_05805</name>
</gene>